<evidence type="ECO:0000313" key="1">
    <source>
        <dbReference type="EMBL" id="EFO89403.1"/>
    </source>
</evidence>
<protein>
    <submittedName>
        <fullName evidence="1">Uncharacterized protein</fullName>
    </submittedName>
</protein>
<dbReference type="InParanoid" id="E3N8A6"/>
<dbReference type="Proteomes" id="UP000008281">
    <property type="component" value="Unassembled WGS sequence"/>
</dbReference>
<dbReference type="EMBL" id="DS268555">
    <property type="protein sequence ID" value="EFO89403.1"/>
    <property type="molecule type" value="Genomic_DNA"/>
</dbReference>
<dbReference type="AlphaFoldDB" id="E3N8A6"/>
<keyword evidence="2" id="KW-1185">Reference proteome</keyword>
<sequence>MVNQCPFIHLKKNYQNMNEKIGRFGTHETMDVHIEMSILDHPLHRLDLFTSSRQGIFQFDQEEEIQSTDELKLKLPFQLFINIETVKMVSNFSIFVFFKERSSANWNFFSQTAPRVS</sequence>
<reference evidence="1" key="1">
    <citation type="submission" date="2007-07" db="EMBL/GenBank/DDBJ databases">
        <title>PCAP assembly of the Caenorhabditis remanei genome.</title>
        <authorList>
            <consortium name="The Caenorhabditis remanei Sequencing Consortium"/>
            <person name="Wilson R.K."/>
        </authorList>
    </citation>
    <scope>NUCLEOTIDE SEQUENCE [LARGE SCALE GENOMIC DNA]</scope>
    <source>
        <strain evidence="1">PB4641</strain>
    </source>
</reference>
<gene>
    <name evidence="1" type="ORF">CRE_20502</name>
</gene>
<dbReference type="HOGENOM" id="CLU_2087051_0_0_1"/>
<organism evidence="2">
    <name type="scientific">Caenorhabditis remanei</name>
    <name type="common">Caenorhabditis vulgaris</name>
    <dbReference type="NCBI Taxonomy" id="31234"/>
    <lineage>
        <taxon>Eukaryota</taxon>
        <taxon>Metazoa</taxon>
        <taxon>Ecdysozoa</taxon>
        <taxon>Nematoda</taxon>
        <taxon>Chromadorea</taxon>
        <taxon>Rhabditida</taxon>
        <taxon>Rhabditina</taxon>
        <taxon>Rhabditomorpha</taxon>
        <taxon>Rhabditoidea</taxon>
        <taxon>Rhabditidae</taxon>
        <taxon>Peloderinae</taxon>
        <taxon>Caenorhabditis</taxon>
    </lineage>
</organism>
<name>E3N8A6_CAERE</name>
<evidence type="ECO:0000313" key="2">
    <source>
        <dbReference type="Proteomes" id="UP000008281"/>
    </source>
</evidence>
<proteinExistence type="predicted"/>
<accession>E3N8A6</accession>